<evidence type="ECO:0000313" key="2">
    <source>
        <dbReference type="Proteomes" id="UP000236311"/>
    </source>
</evidence>
<accession>A0A2K4ZI23</accession>
<gene>
    <name evidence="1" type="ORF">AMURIS_02861</name>
</gene>
<dbReference type="RefSeq" id="WP_172455133.1">
    <property type="nucleotide sequence ID" value="NZ_JANJZD010000013.1"/>
</dbReference>
<keyword evidence="2" id="KW-1185">Reference proteome</keyword>
<organism evidence="1 2">
    <name type="scientific">Acetatifactor muris</name>
    <dbReference type="NCBI Taxonomy" id="879566"/>
    <lineage>
        <taxon>Bacteria</taxon>
        <taxon>Bacillati</taxon>
        <taxon>Bacillota</taxon>
        <taxon>Clostridia</taxon>
        <taxon>Lachnospirales</taxon>
        <taxon>Lachnospiraceae</taxon>
        <taxon>Acetatifactor</taxon>
    </lineage>
</organism>
<reference evidence="1 2" key="1">
    <citation type="submission" date="2018-01" db="EMBL/GenBank/DDBJ databases">
        <authorList>
            <person name="Gaut B.S."/>
            <person name="Morton B.R."/>
            <person name="Clegg M.T."/>
            <person name="Duvall M.R."/>
        </authorList>
    </citation>
    <scope>NUCLEOTIDE SEQUENCE [LARGE SCALE GENOMIC DNA]</scope>
    <source>
        <strain evidence="1">GP69</strain>
    </source>
</reference>
<dbReference type="EMBL" id="OFSM01000014">
    <property type="protein sequence ID" value="SOY30138.1"/>
    <property type="molecule type" value="Genomic_DNA"/>
</dbReference>
<protein>
    <submittedName>
        <fullName evidence="1">Uncharacterized protein</fullName>
    </submittedName>
</protein>
<dbReference type="AlphaFoldDB" id="A0A2K4ZI23"/>
<sequence>MERFSNEGYKEELKEAYRTLKEYMRYVDKVRAFAKDMSRGEAYEGNR</sequence>
<evidence type="ECO:0000313" key="1">
    <source>
        <dbReference type="EMBL" id="SOY30138.1"/>
    </source>
</evidence>
<dbReference type="Proteomes" id="UP000236311">
    <property type="component" value="Unassembled WGS sequence"/>
</dbReference>
<name>A0A2K4ZI23_9FIRM</name>
<proteinExistence type="predicted"/>